<dbReference type="Proteomes" id="UP001056708">
    <property type="component" value="Chromosome"/>
</dbReference>
<dbReference type="RefSeq" id="WP_252660881.1">
    <property type="nucleotide sequence ID" value="NZ_CP098611.1"/>
</dbReference>
<feature type="signal peptide" evidence="2">
    <location>
        <begin position="1"/>
        <end position="24"/>
    </location>
</feature>
<feature type="transmembrane region" description="Helical" evidence="1">
    <location>
        <begin position="48"/>
        <end position="70"/>
    </location>
</feature>
<evidence type="ECO:0000313" key="4">
    <source>
        <dbReference type="Proteomes" id="UP001056708"/>
    </source>
</evidence>
<reference evidence="3" key="1">
    <citation type="submission" date="2022-06" db="EMBL/GenBank/DDBJ databases">
        <title>Genome sequence of Phormidium yuhuli AB48 isolated from an industrial photobioreactor environment.</title>
        <authorList>
            <person name="Qiu Y."/>
            <person name="Noonan A.J.C."/>
            <person name="Dofher K."/>
            <person name="Koch M."/>
            <person name="Kieft B."/>
            <person name="Lin X."/>
            <person name="Ziels R.M."/>
            <person name="Hallam S.J."/>
        </authorList>
    </citation>
    <scope>NUCLEOTIDE SEQUENCE</scope>
    <source>
        <strain evidence="3">AB48</strain>
    </source>
</reference>
<accession>A0ABY5AN28</accession>
<dbReference type="EMBL" id="CP098611">
    <property type="protein sequence ID" value="USR89756.1"/>
    <property type="molecule type" value="Genomic_DNA"/>
</dbReference>
<gene>
    <name evidence="3" type="ORF">NEA10_12810</name>
</gene>
<protein>
    <submittedName>
        <fullName evidence="3">Uncharacterized protein</fullName>
    </submittedName>
</protein>
<evidence type="ECO:0000313" key="3">
    <source>
        <dbReference type="EMBL" id="USR89756.1"/>
    </source>
</evidence>
<keyword evidence="2" id="KW-0732">Signal</keyword>
<evidence type="ECO:0000256" key="2">
    <source>
        <dbReference type="SAM" id="SignalP"/>
    </source>
</evidence>
<keyword evidence="4" id="KW-1185">Reference proteome</keyword>
<keyword evidence="1" id="KW-0812">Transmembrane</keyword>
<evidence type="ECO:0000256" key="1">
    <source>
        <dbReference type="SAM" id="Phobius"/>
    </source>
</evidence>
<keyword evidence="1" id="KW-0472">Membrane</keyword>
<feature type="chain" id="PRO_5046682568" evidence="2">
    <location>
        <begin position="25"/>
        <end position="77"/>
    </location>
</feature>
<sequence length="77" mass="8216">MKLVDKILVICISLAILGAGGAMAEPSSSEPHTHSAPSRGFEQLEQPLGVKVAVTLGGLALMGWELWWFLGQRDPSD</sequence>
<organism evidence="3 4">
    <name type="scientific">Phormidium yuhuli AB48</name>
    <dbReference type="NCBI Taxonomy" id="2940671"/>
    <lineage>
        <taxon>Bacteria</taxon>
        <taxon>Bacillati</taxon>
        <taxon>Cyanobacteriota</taxon>
        <taxon>Cyanophyceae</taxon>
        <taxon>Oscillatoriophycideae</taxon>
        <taxon>Oscillatoriales</taxon>
        <taxon>Oscillatoriaceae</taxon>
        <taxon>Phormidium</taxon>
        <taxon>Phormidium yuhuli</taxon>
    </lineage>
</organism>
<name>A0ABY5AN28_9CYAN</name>
<proteinExistence type="predicted"/>
<keyword evidence="1" id="KW-1133">Transmembrane helix</keyword>